<dbReference type="SMART" id="SM00530">
    <property type="entry name" value="HTH_XRE"/>
    <property type="match status" value="2"/>
</dbReference>
<dbReference type="InterPro" id="IPR010982">
    <property type="entry name" value="Lambda_DNA-bd_dom_sf"/>
</dbReference>
<dbReference type="InterPro" id="IPR001387">
    <property type="entry name" value="Cro/C1-type_HTH"/>
</dbReference>
<feature type="domain" description="HTH cro/C1-type" evidence="1">
    <location>
        <begin position="128"/>
        <end position="184"/>
    </location>
</feature>
<dbReference type="InterPro" id="IPR003491">
    <property type="entry name" value="REP-like_C"/>
</dbReference>
<dbReference type="PROSITE" id="PS50943">
    <property type="entry name" value="HTH_CROC1"/>
    <property type="match status" value="2"/>
</dbReference>
<sequence length="532" mass="62404">MVADVEKNREMLKEIEKKRKELGLSQVELAKRIGFSRGYYNMLIHGKKPASDKLIDQLQNVLQEYRKEKESGYVVQKETILADNFRTADGVFSAGEVVQKATEEIIEGCIEENEDSIAFDPVEWITNLETRRKSYGVSQSEYAETAGINRSYYSVLLTGKKRATKKLLEHLEMVLEIFNPDKEMEILFDYVRIRFATTDERRVIEDAMNIRMQYMIEEAHSFYGYGRQYIYGDITVMVSPEHEKGILLELKGKGCRQFEAFLKVQKRTWYDFFRTAREMGAVFKRIDIAINDRAGILNIPELIVKCRRDECITIFHSYKDYQSGELIRNREKDAASMGNTLYLGSLKSEIYFCIYEKDYEQYVKNGTPLDEAETKNRFEIRLKDERAEVAVDDLLEMEDVACTAYSIINHYVRFVDADPEKECRNWPLNERWVWFLNGQYRSIKLTTKPEEYTLDRTLLWLTRQVAPSLKMVQKLDDLRGTRLAKDMIEEANLSPHHKKILKQQQAALDDVVTARQKGRKWIDDLKEEYMES</sequence>
<dbReference type="InterPro" id="IPR040819">
    <property type="entry name" value="Rol_Rep_N"/>
</dbReference>
<dbReference type="Gene3D" id="1.10.260.40">
    <property type="entry name" value="lambda repressor-like DNA-binding domains"/>
    <property type="match status" value="2"/>
</dbReference>
<evidence type="ECO:0000259" key="1">
    <source>
        <dbReference type="PROSITE" id="PS50943"/>
    </source>
</evidence>
<dbReference type="SUPFAM" id="SSF47413">
    <property type="entry name" value="lambda repressor-like DNA-binding domains"/>
    <property type="match status" value="2"/>
</dbReference>
<dbReference type="Proteomes" id="UP000283513">
    <property type="component" value="Unassembled WGS sequence"/>
</dbReference>
<name>A0A413Z8J3_9FIRM</name>
<dbReference type="Pfam" id="PF18106">
    <property type="entry name" value="Rol_Rep_N"/>
    <property type="match status" value="1"/>
</dbReference>
<proteinExistence type="predicted"/>
<reference evidence="2 3" key="1">
    <citation type="submission" date="2018-08" db="EMBL/GenBank/DDBJ databases">
        <title>A genome reference for cultivated species of the human gut microbiota.</title>
        <authorList>
            <person name="Zou Y."/>
            <person name="Xue W."/>
            <person name="Luo G."/>
        </authorList>
    </citation>
    <scope>NUCLEOTIDE SEQUENCE [LARGE SCALE GENOMIC DNA]</scope>
    <source>
        <strain evidence="2 3">AM37-1AC</strain>
    </source>
</reference>
<dbReference type="EMBL" id="QSHO01000005">
    <property type="protein sequence ID" value="RHC17914.1"/>
    <property type="molecule type" value="Genomic_DNA"/>
</dbReference>
<accession>A0A413Z8J3</accession>
<dbReference type="Pfam" id="PF01381">
    <property type="entry name" value="HTH_3"/>
    <property type="match status" value="2"/>
</dbReference>
<dbReference type="AlphaFoldDB" id="A0A413Z8J3"/>
<protein>
    <submittedName>
        <fullName evidence="2">Helix-turn-helix domain-containing protein</fullName>
    </submittedName>
</protein>
<comment type="caution">
    <text evidence="2">The sequence shown here is derived from an EMBL/GenBank/DDBJ whole genome shotgun (WGS) entry which is preliminary data.</text>
</comment>
<organism evidence="2 3">
    <name type="scientific">Roseburia intestinalis</name>
    <dbReference type="NCBI Taxonomy" id="166486"/>
    <lineage>
        <taxon>Bacteria</taxon>
        <taxon>Bacillati</taxon>
        <taxon>Bacillota</taxon>
        <taxon>Clostridia</taxon>
        <taxon>Lachnospirales</taxon>
        <taxon>Lachnospiraceae</taxon>
        <taxon>Roseburia</taxon>
    </lineage>
</organism>
<dbReference type="CDD" id="cd00093">
    <property type="entry name" value="HTH_XRE"/>
    <property type="match status" value="2"/>
</dbReference>
<gene>
    <name evidence="2" type="ORF">DW856_07175</name>
</gene>
<feature type="domain" description="HTH cro/C1-type" evidence="1">
    <location>
        <begin position="15"/>
        <end position="55"/>
    </location>
</feature>
<dbReference type="Pfam" id="PF02486">
    <property type="entry name" value="Rep_trans"/>
    <property type="match status" value="1"/>
</dbReference>
<evidence type="ECO:0000313" key="3">
    <source>
        <dbReference type="Proteomes" id="UP000283513"/>
    </source>
</evidence>
<dbReference type="GO" id="GO:0003677">
    <property type="term" value="F:DNA binding"/>
    <property type="evidence" value="ECO:0007669"/>
    <property type="project" value="InterPro"/>
</dbReference>
<evidence type="ECO:0000313" key="2">
    <source>
        <dbReference type="EMBL" id="RHC17914.1"/>
    </source>
</evidence>